<dbReference type="PROSITE" id="PS00211">
    <property type="entry name" value="ABC_TRANSPORTER_1"/>
    <property type="match status" value="1"/>
</dbReference>
<dbReference type="InterPro" id="IPR047817">
    <property type="entry name" value="ABC2_TM_bact-type"/>
</dbReference>
<feature type="domain" description="ABC transporter" evidence="8">
    <location>
        <begin position="10"/>
        <end position="231"/>
    </location>
</feature>
<dbReference type="PROSITE" id="PS50893">
    <property type="entry name" value="ABC_TRANSPORTER_2"/>
    <property type="match status" value="1"/>
</dbReference>
<keyword evidence="3" id="KW-0547">Nucleotide-binding</keyword>
<dbReference type="RefSeq" id="XP_073975815.1">
    <property type="nucleotide sequence ID" value="XM_074119714.1"/>
</dbReference>
<dbReference type="Gene3D" id="3.40.50.300">
    <property type="entry name" value="P-loop containing nucleotide triphosphate hydrolases"/>
    <property type="match status" value="1"/>
</dbReference>
<dbReference type="CDD" id="cd03230">
    <property type="entry name" value="ABC_DR_subfamily_A"/>
    <property type="match status" value="1"/>
</dbReference>
<dbReference type="EnsemblMetazoa" id="RPRC011789-RA">
    <property type="protein sequence ID" value="RPRC011789-PA"/>
    <property type="gene ID" value="RPRC011789"/>
</dbReference>
<reference evidence="10" key="1">
    <citation type="submission" date="2015-05" db="UniProtKB">
        <authorList>
            <consortium name="EnsemblMetazoa"/>
        </authorList>
    </citation>
    <scope>IDENTIFICATION</scope>
</reference>
<dbReference type="GO" id="GO:0005524">
    <property type="term" value="F:ATP binding"/>
    <property type="evidence" value="ECO:0007669"/>
    <property type="project" value="UniProtKB-KW"/>
</dbReference>
<dbReference type="GO" id="GO:0140359">
    <property type="term" value="F:ABC-type transporter activity"/>
    <property type="evidence" value="ECO:0007669"/>
    <property type="project" value="InterPro"/>
</dbReference>
<dbReference type="InterPro" id="IPR003593">
    <property type="entry name" value="AAA+_ATPase"/>
</dbReference>
<dbReference type="VEuPathDB" id="VectorBase:RPRC011789"/>
<accession>T1I670</accession>
<proteinExistence type="predicted"/>
<dbReference type="eggNOG" id="KOG0059">
    <property type="taxonomic scope" value="Eukaryota"/>
</dbReference>
<organism evidence="10 11">
    <name type="scientific">Rhodnius prolixus</name>
    <name type="common">Triatomid bug</name>
    <dbReference type="NCBI Taxonomy" id="13249"/>
    <lineage>
        <taxon>Eukaryota</taxon>
        <taxon>Metazoa</taxon>
        <taxon>Ecdysozoa</taxon>
        <taxon>Arthropoda</taxon>
        <taxon>Hexapoda</taxon>
        <taxon>Insecta</taxon>
        <taxon>Pterygota</taxon>
        <taxon>Neoptera</taxon>
        <taxon>Paraneoptera</taxon>
        <taxon>Hemiptera</taxon>
        <taxon>Heteroptera</taxon>
        <taxon>Panheteroptera</taxon>
        <taxon>Cimicomorpha</taxon>
        <taxon>Reduviidae</taxon>
        <taxon>Triatominae</taxon>
        <taxon>Rhodnius</taxon>
    </lineage>
</organism>
<dbReference type="GO" id="GO:0016020">
    <property type="term" value="C:membrane"/>
    <property type="evidence" value="ECO:0007669"/>
    <property type="project" value="UniProtKB-SubCell"/>
</dbReference>
<dbReference type="InterPro" id="IPR003439">
    <property type="entry name" value="ABC_transporter-like_ATP-bd"/>
</dbReference>
<dbReference type="SUPFAM" id="SSF52540">
    <property type="entry name" value="P-loop containing nucleoside triphosphate hydrolases"/>
    <property type="match status" value="1"/>
</dbReference>
<feature type="transmembrane region" description="Helical" evidence="7">
    <location>
        <begin position="582"/>
        <end position="603"/>
    </location>
</feature>
<keyword evidence="2 7" id="KW-0812">Transmembrane</keyword>
<evidence type="ECO:0000259" key="9">
    <source>
        <dbReference type="PROSITE" id="PS51012"/>
    </source>
</evidence>
<dbReference type="HOGENOM" id="CLU_014367_1_0_1"/>
<evidence type="ECO:0000256" key="3">
    <source>
        <dbReference type="ARBA" id="ARBA00022741"/>
    </source>
</evidence>
<feature type="transmembrane region" description="Helical" evidence="7">
    <location>
        <begin position="640"/>
        <end position="663"/>
    </location>
</feature>
<dbReference type="PANTHER" id="PTHR43038">
    <property type="entry name" value="ATP-BINDING CASSETTE, SUB-FAMILY H, MEMBER 1"/>
    <property type="match status" value="1"/>
</dbReference>
<dbReference type="AlphaFoldDB" id="T1I670"/>
<dbReference type="InterPro" id="IPR013525">
    <property type="entry name" value="ABC2_TM"/>
</dbReference>
<dbReference type="PROSITE" id="PS51012">
    <property type="entry name" value="ABC_TM2"/>
    <property type="match status" value="1"/>
</dbReference>
<dbReference type="InParanoid" id="T1I670"/>
<keyword evidence="6 7" id="KW-0472">Membrane</keyword>
<evidence type="ECO:0000256" key="7">
    <source>
        <dbReference type="SAM" id="Phobius"/>
    </source>
</evidence>
<dbReference type="Pfam" id="PF12698">
    <property type="entry name" value="ABC2_membrane_3"/>
    <property type="match status" value="1"/>
</dbReference>
<dbReference type="SMART" id="SM00382">
    <property type="entry name" value="AAA"/>
    <property type="match status" value="1"/>
</dbReference>
<evidence type="ECO:0000313" key="11">
    <source>
        <dbReference type="Proteomes" id="UP000015103"/>
    </source>
</evidence>
<evidence type="ECO:0000256" key="2">
    <source>
        <dbReference type="ARBA" id="ARBA00022692"/>
    </source>
</evidence>
<keyword evidence="4" id="KW-0067">ATP-binding</keyword>
<dbReference type="InterPro" id="IPR027417">
    <property type="entry name" value="P-loop_NTPase"/>
</dbReference>
<dbReference type="GO" id="GO:0016887">
    <property type="term" value="F:ATP hydrolysis activity"/>
    <property type="evidence" value="ECO:0007669"/>
    <property type="project" value="InterPro"/>
</dbReference>
<dbReference type="Pfam" id="PF00005">
    <property type="entry name" value="ABC_tran"/>
    <property type="match status" value="1"/>
</dbReference>
<evidence type="ECO:0000256" key="6">
    <source>
        <dbReference type="ARBA" id="ARBA00023136"/>
    </source>
</evidence>
<comment type="subcellular location">
    <subcellularLocation>
        <location evidence="1">Membrane</location>
        <topology evidence="1">Multi-pass membrane protein</topology>
    </subcellularLocation>
</comment>
<sequence length="671" mass="75836">MDEAGEDTSVLVKNACKKYSNNLVLHGVNIHVKEGTIYSLLGPSGCGKTTLLSVLVGRVKLDMGTIHMSVRDKEEIGYMPQALTLYQEFSIKEHMTFYGNLYSMDSALIKERTNLLLKLLDLPSRECVISKMSGGQQRRISLCIALLHNPRLLILDEPTVGLDIILCHNIWQYLFKISEDEKKTIIITTHYFEEARHSHTIGLMRYGRILAEDEPNHLMEVQNCETLEQVFLILCTEDELREKEIHDKELIKTKQTPHLNESGILNFTRIYAFMLKNLFWMKRNIPMMLFTLVLPIVQCTLISVTVGEDPAGLKVGVVNDEFLEENGICPSEPHISCTSNATMSCQYLRKLLGKSLQIVDYSNLDFAQQDLQKNNVWGVLYFNNNFTECLLKRLLLKVIPSDDVIYGSEIKVWLDSSNQVIREVLQKHITGALVEVTSDVLKKCSSSIRSTHTLISYQKPVYGVMDQSFRQFMTPANAVLFEFFLPLMFTVGAMLTEKTSGLLERCVIAGLSLMEIGVGHIILQMLILIIQTAFLMIVLFCIFDNPLSENLTFCLILLLCVGICGMFYGLFIAAICRSFTTASFLAIGSYFPLFMLSGVLWPVEGMHYILRYASRMLPITSSIESFRALSFGSRQPAHPIVYGAFISLSLWSTSLCVSTYLVVKHYGLKGQ</sequence>
<dbReference type="PANTHER" id="PTHR43038:SF3">
    <property type="entry name" value="ABC TRANSPORTER G FAMILY MEMBER 20 ISOFORM X1"/>
    <property type="match status" value="1"/>
</dbReference>
<dbReference type="Proteomes" id="UP000015103">
    <property type="component" value="Unassembled WGS sequence"/>
</dbReference>
<name>T1I670_RHOPR</name>
<evidence type="ECO:0000259" key="8">
    <source>
        <dbReference type="PROSITE" id="PS50893"/>
    </source>
</evidence>
<evidence type="ECO:0000256" key="4">
    <source>
        <dbReference type="ARBA" id="ARBA00022840"/>
    </source>
</evidence>
<evidence type="ECO:0000313" key="10">
    <source>
        <dbReference type="EnsemblMetazoa" id="RPRC011789-PA"/>
    </source>
</evidence>
<feature type="transmembrane region" description="Helical" evidence="7">
    <location>
        <begin position="555"/>
        <end position="575"/>
    </location>
</feature>
<feature type="transmembrane region" description="Helical" evidence="7">
    <location>
        <begin position="517"/>
        <end position="543"/>
    </location>
</feature>
<evidence type="ECO:0000256" key="5">
    <source>
        <dbReference type="ARBA" id="ARBA00022989"/>
    </source>
</evidence>
<feature type="transmembrane region" description="Helical" evidence="7">
    <location>
        <begin position="478"/>
        <end position="496"/>
    </location>
</feature>
<keyword evidence="5 7" id="KW-1133">Transmembrane helix</keyword>
<dbReference type="GeneID" id="141449853"/>
<feature type="domain" description="ABC transmembrane type-2" evidence="9">
    <location>
        <begin position="430"/>
        <end position="666"/>
    </location>
</feature>
<dbReference type="EMBL" id="ACPB03000756">
    <property type="status" value="NOT_ANNOTATED_CDS"/>
    <property type="molecule type" value="Genomic_DNA"/>
</dbReference>
<dbReference type="STRING" id="13249.T1I670"/>
<evidence type="ECO:0000256" key="1">
    <source>
        <dbReference type="ARBA" id="ARBA00004141"/>
    </source>
</evidence>
<keyword evidence="11" id="KW-1185">Reference proteome</keyword>
<dbReference type="InterPro" id="IPR017871">
    <property type="entry name" value="ABC_transporter-like_CS"/>
</dbReference>
<protein>
    <submittedName>
        <fullName evidence="10">ABC transporter domain-containing protein</fullName>
    </submittedName>
</protein>